<evidence type="ECO:0000256" key="1">
    <source>
        <dbReference type="SAM" id="Phobius"/>
    </source>
</evidence>
<evidence type="ECO:0000313" key="3">
    <source>
        <dbReference type="WBParaSite" id="SMUV_0000175601-mRNA-1"/>
    </source>
</evidence>
<dbReference type="WBParaSite" id="SMUV_0000175601-mRNA-1">
    <property type="protein sequence ID" value="SMUV_0000175601-mRNA-1"/>
    <property type="gene ID" value="SMUV_0000175601"/>
</dbReference>
<dbReference type="Proteomes" id="UP000046393">
    <property type="component" value="Unplaced"/>
</dbReference>
<name>A0A0N5AC80_9BILA</name>
<sequence length="221" mass="25586">MKRCLCHKKNRASKSLLSSPKNLEMSNKLILLILNAFFPTSYCRIRPRHLEMEPLCCISSCLVRGGCTAIICFEVAYVITTVLLIAIRIHRERRFWTPNDFSASFSAIVTHHFFLYVIGAFDVITLTMVTVLSQALIKFDKQLVRLHWYFDFVSLIFNTITFIVYLVAVSIESSENWDIINIAFTLCFAIQIPLQLWAITVVRSCYDFFNLLHVFIQLAEK</sequence>
<keyword evidence="2" id="KW-1185">Reference proteome</keyword>
<feature type="transmembrane region" description="Helical" evidence="1">
    <location>
        <begin position="113"/>
        <end position="136"/>
    </location>
</feature>
<reference evidence="3" key="1">
    <citation type="submission" date="2017-02" db="UniProtKB">
        <authorList>
            <consortium name="WormBaseParasite"/>
        </authorList>
    </citation>
    <scope>IDENTIFICATION</scope>
</reference>
<dbReference type="AlphaFoldDB" id="A0A0N5AC80"/>
<keyword evidence="1" id="KW-1133">Transmembrane helix</keyword>
<keyword evidence="1" id="KW-0812">Transmembrane</keyword>
<feature type="transmembrane region" description="Helical" evidence="1">
    <location>
        <begin position="148"/>
        <end position="167"/>
    </location>
</feature>
<protein>
    <submittedName>
        <fullName evidence="3">G protein-coupled receptor</fullName>
    </submittedName>
</protein>
<feature type="transmembrane region" description="Helical" evidence="1">
    <location>
        <begin position="62"/>
        <end position="87"/>
    </location>
</feature>
<evidence type="ECO:0000313" key="2">
    <source>
        <dbReference type="Proteomes" id="UP000046393"/>
    </source>
</evidence>
<feature type="transmembrane region" description="Helical" evidence="1">
    <location>
        <begin position="179"/>
        <end position="199"/>
    </location>
</feature>
<proteinExistence type="predicted"/>
<organism evidence="2 3">
    <name type="scientific">Syphacia muris</name>
    <dbReference type="NCBI Taxonomy" id="451379"/>
    <lineage>
        <taxon>Eukaryota</taxon>
        <taxon>Metazoa</taxon>
        <taxon>Ecdysozoa</taxon>
        <taxon>Nematoda</taxon>
        <taxon>Chromadorea</taxon>
        <taxon>Rhabditida</taxon>
        <taxon>Spirurina</taxon>
        <taxon>Oxyuridomorpha</taxon>
        <taxon>Oxyuroidea</taxon>
        <taxon>Oxyuridae</taxon>
        <taxon>Syphacia</taxon>
    </lineage>
</organism>
<keyword evidence="1" id="KW-0472">Membrane</keyword>
<accession>A0A0N5AC80</accession>